<dbReference type="Proteomes" id="UP000017836">
    <property type="component" value="Unassembled WGS sequence"/>
</dbReference>
<feature type="domain" description="RSE1/DDB1/CPSF1 second beta-propeller" evidence="5">
    <location>
        <begin position="519"/>
        <end position="921"/>
    </location>
</feature>
<organism evidence="6 7">
    <name type="scientific">Amborella trichopoda</name>
    <dbReference type="NCBI Taxonomy" id="13333"/>
    <lineage>
        <taxon>Eukaryota</taxon>
        <taxon>Viridiplantae</taxon>
        <taxon>Streptophyta</taxon>
        <taxon>Embryophyta</taxon>
        <taxon>Tracheophyta</taxon>
        <taxon>Spermatophyta</taxon>
        <taxon>Magnoliopsida</taxon>
        <taxon>Amborellales</taxon>
        <taxon>Amborellaceae</taxon>
        <taxon>Amborella</taxon>
    </lineage>
</organism>
<dbReference type="OMA" id="NPRMIFC"/>
<dbReference type="GO" id="GO:0005686">
    <property type="term" value="C:U2 snRNP"/>
    <property type="evidence" value="ECO:0000318"/>
    <property type="project" value="GO_Central"/>
</dbReference>
<name>W1P339_AMBTC</name>
<evidence type="ECO:0000313" key="6">
    <source>
        <dbReference type="EMBL" id="ERN01370.1"/>
    </source>
</evidence>
<evidence type="ECO:0008006" key="8">
    <source>
        <dbReference type="Google" id="ProtNLM"/>
    </source>
</evidence>
<keyword evidence="7" id="KW-1185">Reference proteome</keyword>
<dbReference type="InterPro" id="IPR004871">
    <property type="entry name" value="RSE1/DDB1/CPSF1_C"/>
</dbReference>
<proteinExistence type="predicted"/>
<sequence>MAIAGDESGSHSHRQSEGALHYLAKCVLKGSVVLQAVHGHMRSPSSFDVIFGKETSIELVVVSEDGVVQSVCEQTVFGTIKDLAVLRWNANCRAPILQTYGKDLLVVLSDSGKLSFLSFSIEMHRFFPVAHSQLSEPGNSRYQLGRMLAVDSLGSFVAVAAYEGQIALFSVSKSAGKKIVNEKVLYPPEEGEPEMGMELERLNVFGAIWSMCFISYDSAQSRGCYSPVLAVLRHRQRRRGHCHNELLFLEFNIKKLEAHIISCFSQHAALALSVVDVPHLPGFALLFRMGDAILVDARNPELPHSLHRINLTILTGVTERKTTDECSGALEVDDERSFNVAASALLELRDSAIDDVKGEDPMSIDDESSKIPTCSGFICSWSWEPCNSTNPKLIFSLDTGELYILEVSYNDEHGVKVNFTDCLYQNLAFKTLLWVKGGFVVALLEIGDGLVIKVEDSGLVSRSPIQNIAPMLDVAIVDYHNEKQDQIFACCGVHPEGSLRIIRNGVSVEKLLSTASVYEGVTGTWTTHMFQGDSYHSFLVLSFVEETRVLSVGLSFTDVTDAVGFQTDTCTLGCGLLEDGVLVQICRKGVRLCSPTKAAHPEGVPLSHPVCTSWSPENLTVNLGAVGHGLIIVATSNPCFLYMLSARSSSPYCYEIYEIQRLGLQAEVSCISIPQEDGLEHVTTPDSVIGSVDEGQIAGFPSGIEIGKTCVIGTHKPSVELVSFVPNEGFRLLAIGAISLTNTMGSSISGCIPQDVRLVYVDRYYILSGLRNGMLLRFEWPVISSTNPSELPNLSSLLPCTGTSDSPLSKSTVPIFYEQCIGVNMMERPAENSLPIQLQLIAVRRIGVSPVILVPLCESLHADIIALSDRPWLLQTARHSQRIAYTSISFQPATHATPVCLDDCPSGVLFVAENSLHLVEMVHTKRLNVQKFGLGGTPRRVLYHSESRTLQVLRTDCNYGSGISSDICCVDPLSGSVLSGFKFDPGETAKCMQLMKLRNEQVLVVGTSISSGPAIMPNGEAESIRGRLIVFGLDHMQHSDSSSLASDSKLGSSSQLSSPFREIVGYATEQLSCSSICSSPDDASGDGVKLEECEACNLRVKWSFTLPGVVLAICPYLDRYILVSAGNNLFVYGILNENPQRLRRFTSARTRFTITCITAHLNRIAVGDCRDGLLFYSYQEDLRKLEQLYCDPVQRIVADCSLLDLDTGVVSDRRGNICFLSCANYSEDNVSPERNLTISCSYYVGETISSIRKGSFSYRNSGDGILKGSRIIDPLLDCADSHIVASTLLGSVVIFIRISREEYDLLDAVQARLAVHPLTAPILGNNHDDFRGRGSPVGVPKILDGDMLAQFLELTSLQQKAILASEMPNPVGTSSKCSLPVDQVLRLLERIHNALN</sequence>
<evidence type="ECO:0000259" key="4">
    <source>
        <dbReference type="Pfam" id="PF10433"/>
    </source>
</evidence>
<dbReference type="InterPro" id="IPR015943">
    <property type="entry name" value="WD40/YVTN_repeat-like_dom_sf"/>
</dbReference>
<dbReference type="Pfam" id="PF03178">
    <property type="entry name" value="CPSF_A"/>
    <property type="match status" value="1"/>
</dbReference>
<dbReference type="OrthoDB" id="20774at2759"/>
<evidence type="ECO:0000256" key="2">
    <source>
        <dbReference type="ARBA" id="ARBA00023242"/>
    </source>
</evidence>
<evidence type="ECO:0000256" key="1">
    <source>
        <dbReference type="ARBA" id="ARBA00004123"/>
    </source>
</evidence>
<dbReference type="GO" id="GO:0005634">
    <property type="term" value="C:nucleus"/>
    <property type="evidence" value="ECO:0000318"/>
    <property type="project" value="GO_Central"/>
</dbReference>
<dbReference type="GO" id="GO:0000398">
    <property type="term" value="P:mRNA splicing, via spliceosome"/>
    <property type="evidence" value="ECO:0000318"/>
    <property type="project" value="GO_Central"/>
</dbReference>
<gene>
    <name evidence="6" type="ORF">AMTR_s00002p00260810</name>
</gene>
<reference evidence="7" key="1">
    <citation type="journal article" date="2013" name="Science">
        <title>The Amborella genome and the evolution of flowering plants.</title>
        <authorList>
            <consortium name="Amborella Genome Project"/>
        </authorList>
    </citation>
    <scope>NUCLEOTIDE SEQUENCE [LARGE SCALE GENOMIC DNA]</scope>
</reference>
<dbReference type="Gramene" id="ERN01370">
    <property type="protein sequence ID" value="ERN01370"/>
    <property type="gene ID" value="AMTR_s00002p00260810"/>
</dbReference>
<feature type="domain" description="RSE1/DDB1/CPSF1 first beta-propeller" evidence="4">
    <location>
        <begin position="33"/>
        <end position="461"/>
    </location>
</feature>
<dbReference type="Pfam" id="PF23726">
    <property type="entry name" value="Beta-prop_RSE1_2nd"/>
    <property type="match status" value="1"/>
</dbReference>
<accession>W1P339</accession>
<dbReference type="InterPro" id="IPR018846">
    <property type="entry name" value="Beta-prop_RSE1/DDB1/CPSF1_1st"/>
</dbReference>
<keyword evidence="2" id="KW-0539">Nucleus</keyword>
<dbReference type="EMBL" id="KI394767">
    <property type="protein sequence ID" value="ERN01370.1"/>
    <property type="molecule type" value="Genomic_DNA"/>
</dbReference>
<dbReference type="InterPro" id="IPR050358">
    <property type="entry name" value="RSE1/DDB1/CFT1"/>
</dbReference>
<dbReference type="eggNOG" id="KOG1898">
    <property type="taxonomic scope" value="Eukaryota"/>
</dbReference>
<dbReference type="Pfam" id="PF10433">
    <property type="entry name" value="Beta-prop_RSE1_1st"/>
    <property type="match status" value="1"/>
</dbReference>
<comment type="subcellular location">
    <subcellularLocation>
        <location evidence="1">Nucleus</location>
    </subcellularLocation>
</comment>
<dbReference type="InterPro" id="IPR058543">
    <property type="entry name" value="Beta-prop_RSE1/DDB1/CPSF1_2nd"/>
</dbReference>
<dbReference type="HOGENOM" id="CLU_008144_0_0_1"/>
<evidence type="ECO:0000259" key="5">
    <source>
        <dbReference type="Pfam" id="PF23726"/>
    </source>
</evidence>
<dbReference type="STRING" id="13333.W1P339"/>
<protein>
    <recommendedName>
        <fullName evidence="8">DNA damage-binding protein 1</fullName>
    </recommendedName>
</protein>
<dbReference type="GO" id="GO:0030620">
    <property type="term" value="F:U2 snRNA binding"/>
    <property type="evidence" value="ECO:0000318"/>
    <property type="project" value="GO_Central"/>
</dbReference>
<evidence type="ECO:0000313" key="7">
    <source>
        <dbReference type="Proteomes" id="UP000017836"/>
    </source>
</evidence>
<dbReference type="Gene3D" id="2.130.10.10">
    <property type="entry name" value="YVTN repeat-like/Quinoprotein amine dehydrogenase"/>
    <property type="match status" value="2"/>
</dbReference>
<feature type="domain" description="RSE1/DDB1/CPSF1 C-terminal" evidence="3">
    <location>
        <begin position="1098"/>
        <end position="1352"/>
    </location>
</feature>
<evidence type="ECO:0000259" key="3">
    <source>
        <dbReference type="Pfam" id="PF03178"/>
    </source>
</evidence>
<dbReference type="PANTHER" id="PTHR10644">
    <property type="entry name" value="DNA REPAIR/RNA PROCESSING CPSF FAMILY"/>
    <property type="match status" value="1"/>
</dbReference>